<feature type="transmembrane region" description="Helical" evidence="1">
    <location>
        <begin position="211"/>
        <end position="230"/>
    </location>
</feature>
<organism evidence="2 3">
    <name type="scientific">Polarella glacialis</name>
    <name type="common">Dinoflagellate</name>
    <dbReference type="NCBI Taxonomy" id="89957"/>
    <lineage>
        <taxon>Eukaryota</taxon>
        <taxon>Sar</taxon>
        <taxon>Alveolata</taxon>
        <taxon>Dinophyceae</taxon>
        <taxon>Suessiales</taxon>
        <taxon>Suessiaceae</taxon>
        <taxon>Polarella</taxon>
    </lineage>
</organism>
<keyword evidence="1" id="KW-1133">Transmembrane helix</keyword>
<name>A0A813IAG7_POLGL</name>
<proteinExistence type="predicted"/>
<gene>
    <name evidence="2" type="ORF">PGLA2088_LOCUS5220</name>
</gene>
<accession>A0A813IAG7</accession>
<evidence type="ECO:0000313" key="2">
    <source>
        <dbReference type="EMBL" id="CAE8646907.1"/>
    </source>
</evidence>
<reference evidence="2" key="1">
    <citation type="submission" date="2021-02" db="EMBL/GenBank/DDBJ databases">
        <authorList>
            <person name="Dougan E. K."/>
            <person name="Rhodes N."/>
            <person name="Thang M."/>
            <person name="Chan C."/>
        </authorList>
    </citation>
    <scope>NUCLEOTIDE SEQUENCE</scope>
</reference>
<sequence>MVALLRMNALPHAANLQKYFLGRIPRLRPEGTMAVLHNSRRRVATPGHAGTCRAPLCAMLAVAAFACAQRTFVQPGAGRGAVARTVRGGGSDSSQSAYTYEPFPWAADITVRDEDLLAVVQAVPDVDSVWPDNFGSMQREDFRTRVKQRAGNLEDRAIDSIFNSFNKATYIVVDRSSCAETIRSWRNSDPQGEVSMNSVNLSIFGGRVQVIGAWLFLNVFSSFAAYFIILRPILDSNFGIDLLPGQPKWWDR</sequence>
<dbReference type="AlphaFoldDB" id="A0A813IAG7"/>
<dbReference type="EMBL" id="CAJNNW010004909">
    <property type="protein sequence ID" value="CAE8646907.1"/>
    <property type="molecule type" value="Genomic_DNA"/>
</dbReference>
<evidence type="ECO:0000313" key="3">
    <source>
        <dbReference type="Proteomes" id="UP000626109"/>
    </source>
</evidence>
<keyword evidence="1" id="KW-0812">Transmembrane</keyword>
<evidence type="ECO:0000256" key="1">
    <source>
        <dbReference type="SAM" id="Phobius"/>
    </source>
</evidence>
<keyword evidence="1" id="KW-0472">Membrane</keyword>
<protein>
    <submittedName>
        <fullName evidence="2">Uncharacterized protein</fullName>
    </submittedName>
</protein>
<dbReference type="Proteomes" id="UP000626109">
    <property type="component" value="Unassembled WGS sequence"/>
</dbReference>
<comment type="caution">
    <text evidence="2">The sequence shown here is derived from an EMBL/GenBank/DDBJ whole genome shotgun (WGS) entry which is preliminary data.</text>
</comment>